<gene>
    <name evidence="13" type="ORF">SAMN05444921_121138</name>
</gene>
<keyword evidence="4" id="KW-1003">Cell membrane</keyword>
<keyword evidence="7 13" id="KW-0067">ATP-binding</keyword>
<dbReference type="PROSITE" id="PS50893">
    <property type="entry name" value="ABC_TRANSPORTER_2"/>
    <property type="match status" value="2"/>
</dbReference>
<keyword evidence="3" id="KW-0813">Transport</keyword>
<dbReference type="SMART" id="SM00382">
    <property type="entry name" value="AAA"/>
    <property type="match status" value="2"/>
</dbReference>
<organism evidence="13 14">
    <name type="scientific">Streptomyces wuyuanensis</name>
    <dbReference type="NCBI Taxonomy" id="1196353"/>
    <lineage>
        <taxon>Bacteria</taxon>
        <taxon>Bacillati</taxon>
        <taxon>Actinomycetota</taxon>
        <taxon>Actinomycetes</taxon>
        <taxon>Kitasatosporales</taxon>
        <taxon>Streptomycetaceae</taxon>
        <taxon>Streptomyces</taxon>
    </lineage>
</organism>
<evidence type="ECO:0000256" key="7">
    <source>
        <dbReference type="ARBA" id="ARBA00022840"/>
    </source>
</evidence>
<evidence type="ECO:0000256" key="8">
    <source>
        <dbReference type="ARBA" id="ARBA00022967"/>
    </source>
</evidence>
<dbReference type="OrthoDB" id="501320at2"/>
<dbReference type="InterPro" id="IPR003593">
    <property type="entry name" value="AAA+_ATPase"/>
</dbReference>
<evidence type="ECO:0000313" key="14">
    <source>
        <dbReference type="Proteomes" id="UP000199063"/>
    </source>
</evidence>
<dbReference type="CDD" id="cd03225">
    <property type="entry name" value="ABC_cobalt_CbiO_domain1"/>
    <property type="match status" value="1"/>
</dbReference>
<evidence type="ECO:0000256" key="1">
    <source>
        <dbReference type="ARBA" id="ARBA00004202"/>
    </source>
</evidence>
<dbReference type="InterPro" id="IPR050095">
    <property type="entry name" value="ECF_ABC_transporter_ATP-bd"/>
</dbReference>
<comment type="function">
    <text evidence="10">Probably part of an ABC transporter complex. Responsible for energy coupling to the transport system.</text>
</comment>
<dbReference type="GeneID" id="40832714"/>
<evidence type="ECO:0000256" key="9">
    <source>
        <dbReference type="ARBA" id="ARBA00023136"/>
    </source>
</evidence>
<dbReference type="InterPro" id="IPR027417">
    <property type="entry name" value="P-loop_NTPase"/>
</dbReference>
<comment type="similarity">
    <text evidence="2">Belongs to the ABC transporter superfamily.</text>
</comment>
<evidence type="ECO:0000256" key="11">
    <source>
        <dbReference type="SAM" id="MobiDB-lite"/>
    </source>
</evidence>
<keyword evidence="9" id="KW-0472">Membrane</keyword>
<dbReference type="FunFam" id="3.40.50.300:FF:000760">
    <property type="entry name" value="Cobalt ABC transporter ATP-binding protein"/>
    <property type="match status" value="1"/>
</dbReference>
<sequence>MIRFENVSVTYGDAGAPPTVSGVDLTVPEGELVLLVGPSGVGKSTLLGAVSGLVPHFTGGTLRGRVTVDGRDTRTHKPRELADVVGTVGQDPLAHFVTDTVEDELAYGMESLGLAPAVMRRRVEETLDLLGLAELRDRPLATLSGGQRQRVAIGSVLTPHPKVLVLDEPTSALDPAAAEEVLAVLQRLVHDLGTTVLMAEHRLERVVQYADRVVLMPAPGEPSVTGAPADVMSFSPVRPPVVALGRLAGWTPLPLSVRDARRNAGELRTRLEGVSPPARVSGPAARAVDASAARAVDAAAADPAARDGKGDLVAGSGPGAGVRAGRAPAAEADRPEAAGGIERTAPRSAPAGAGAAAASARGLASPAASGPASRRRPGARGRTAALFRWLGRGRSARGGEPAGRPHDPAVLAEVARLGVRHGRIEALRRVDLSVAPGETVALMGRNGAGKSTLLGSLVGMVEPASGTVRVGGRTPHRTPPAELVRRVALVPQEPRDLLYADTVGAECAAADADAGAEPGTCRGLVSSLLPGVADDTHPRDLSEGQRLALALAIVLTARPPLLLLDEPTRGLDYAAKSRLVAVLRGLAAEGHGIVLATHDVELAAEIADRVVILAGGEVVADGPTADVVVSSPAFAPQVAKILAPQPWLTVAQVEAAL</sequence>
<reference evidence="14" key="1">
    <citation type="submission" date="2016-10" db="EMBL/GenBank/DDBJ databases">
        <authorList>
            <person name="Varghese N."/>
            <person name="Submissions S."/>
        </authorList>
    </citation>
    <scope>NUCLEOTIDE SEQUENCE [LARGE SCALE GENOMIC DNA]</scope>
    <source>
        <strain evidence="14">CGMCC 4.7042</strain>
    </source>
</reference>
<dbReference type="STRING" id="1196353.SAMN05444921_121138"/>
<dbReference type="Proteomes" id="UP000199063">
    <property type="component" value="Unassembled WGS sequence"/>
</dbReference>
<accession>A0A1G9ZF89</accession>
<dbReference type="Gene3D" id="3.40.50.300">
    <property type="entry name" value="P-loop containing nucleotide triphosphate hydrolases"/>
    <property type="match status" value="2"/>
</dbReference>
<name>A0A1G9ZF89_9ACTN</name>
<feature type="compositionally biased region" description="Low complexity" evidence="11">
    <location>
        <begin position="346"/>
        <end position="372"/>
    </location>
</feature>
<evidence type="ECO:0000256" key="3">
    <source>
        <dbReference type="ARBA" id="ARBA00022448"/>
    </source>
</evidence>
<evidence type="ECO:0000256" key="10">
    <source>
        <dbReference type="ARBA" id="ARBA00025157"/>
    </source>
</evidence>
<evidence type="ECO:0000259" key="12">
    <source>
        <dbReference type="PROSITE" id="PS50893"/>
    </source>
</evidence>
<evidence type="ECO:0000256" key="2">
    <source>
        <dbReference type="ARBA" id="ARBA00005417"/>
    </source>
</evidence>
<evidence type="ECO:0000256" key="6">
    <source>
        <dbReference type="ARBA" id="ARBA00022741"/>
    </source>
</evidence>
<dbReference type="InterPro" id="IPR003439">
    <property type="entry name" value="ABC_transporter-like_ATP-bd"/>
</dbReference>
<dbReference type="PANTHER" id="PTHR43553">
    <property type="entry name" value="HEAVY METAL TRANSPORTER"/>
    <property type="match status" value="1"/>
</dbReference>
<keyword evidence="14" id="KW-1185">Reference proteome</keyword>
<evidence type="ECO:0000313" key="13">
    <source>
        <dbReference type="EMBL" id="SDN20009.1"/>
    </source>
</evidence>
<feature type="domain" description="ABC transporter" evidence="12">
    <location>
        <begin position="2"/>
        <end position="244"/>
    </location>
</feature>
<proteinExistence type="inferred from homology"/>
<dbReference type="GO" id="GO:0042626">
    <property type="term" value="F:ATPase-coupled transmembrane transporter activity"/>
    <property type="evidence" value="ECO:0007669"/>
    <property type="project" value="TreeGrafter"/>
</dbReference>
<comment type="subcellular location">
    <subcellularLocation>
        <location evidence="1">Cell membrane</location>
        <topology evidence="1">Peripheral membrane protein</topology>
    </subcellularLocation>
</comment>
<dbReference type="PROSITE" id="PS00211">
    <property type="entry name" value="ABC_TRANSPORTER_1"/>
    <property type="match status" value="1"/>
</dbReference>
<dbReference type="RefSeq" id="WP_093659465.1">
    <property type="nucleotide sequence ID" value="NZ_FNHI01000021.1"/>
</dbReference>
<evidence type="ECO:0000256" key="5">
    <source>
        <dbReference type="ARBA" id="ARBA00022737"/>
    </source>
</evidence>
<feature type="region of interest" description="Disordered" evidence="11">
    <location>
        <begin position="301"/>
        <end position="382"/>
    </location>
</feature>
<protein>
    <submittedName>
        <fullName evidence="13">Energy-coupling factor transport system ATP-binding protein</fullName>
    </submittedName>
</protein>
<dbReference type="GO" id="GO:0043190">
    <property type="term" value="C:ATP-binding cassette (ABC) transporter complex"/>
    <property type="evidence" value="ECO:0007669"/>
    <property type="project" value="TreeGrafter"/>
</dbReference>
<keyword evidence="6" id="KW-0547">Nucleotide-binding</keyword>
<keyword evidence="8" id="KW-1278">Translocase</keyword>
<feature type="domain" description="ABC transporter" evidence="12">
    <location>
        <begin position="409"/>
        <end position="640"/>
    </location>
</feature>
<dbReference type="GO" id="GO:0005524">
    <property type="term" value="F:ATP binding"/>
    <property type="evidence" value="ECO:0007669"/>
    <property type="project" value="UniProtKB-KW"/>
</dbReference>
<keyword evidence="5" id="KW-0677">Repeat</keyword>
<dbReference type="SUPFAM" id="SSF52540">
    <property type="entry name" value="P-loop containing nucleoside triphosphate hydrolases"/>
    <property type="match status" value="2"/>
</dbReference>
<evidence type="ECO:0000256" key="4">
    <source>
        <dbReference type="ARBA" id="ARBA00022475"/>
    </source>
</evidence>
<dbReference type="EMBL" id="FNHI01000021">
    <property type="protein sequence ID" value="SDN20009.1"/>
    <property type="molecule type" value="Genomic_DNA"/>
</dbReference>
<dbReference type="Pfam" id="PF00005">
    <property type="entry name" value="ABC_tran"/>
    <property type="match status" value="2"/>
</dbReference>
<dbReference type="InterPro" id="IPR015856">
    <property type="entry name" value="ABC_transpr_CbiO/EcfA_su"/>
</dbReference>
<dbReference type="PANTHER" id="PTHR43553:SF27">
    <property type="entry name" value="ENERGY-COUPLING FACTOR TRANSPORTER ATP-BINDING PROTEIN ECFA2"/>
    <property type="match status" value="1"/>
</dbReference>
<dbReference type="GO" id="GO:0016887">
    <property type="term" value="F:ATP hydrolysis activity"/>
    <property type="evidence" value="ECO:0007669"/>
    <property type="project" value="InterPro"/>
</dbReference>
<dbReference type="AlphaFoldDB" id="A0A1G9ZF89"/>
<dbReference type="InterPro" id="IPR017871">
    <property type="entry name" value="ABC_transporter-like_CS"/>
</dbReference>